<sequence>MWSPSLNDLFATKTGAHSLSAILIMLGSCSICVYCPNHHATQMQFHEKPLPRKGKTDWGNTRNTQKKGPKMCCGVREMKSLCSKTSRPSPLFDAVSPPQCAPPSSPPEKSRPLFVDAGWCE</sequence>
<gene>
    <name evidence="3" type="ORF">LX32DRAFT_33878</name>
</gene>
<keyword evidence="2" id="KW-0812">Transmembrane</keyword>
<feature type="region of interest" description="Disordered" evidence="1">
    <location>
        <begin position="46"/>
        <end position="70"/>
    </location>
</feature>
<keyword evidence="2" id="KW-1133">Transmembrane helix</keyword>
<evidence type="ECO:0000313" key="3">
    <source>
        <dbReference type="EMBL" id="KAK2026110.1"/>
    </source>
</evidence>
<feature type="transmembrane region" description="Helical" evidence="2">
    <location>
        <begin position="15"/>
        <end position="35"/>
    </location>
</feature>
<protein>
    <submittedName>
        <fullName evidence="3">Uncharacterized protein</fullName>
    </submittedName>
</protein>
<name>A0AAD9HC47_9PEZI</name>
<comment type="caution">
    <text evidence="3">The sequence shown here is derived from an EMBL/GenBank/DDBJ whole genome shotgun (WGS) entry which is preliminary data.</text>
</comment>
<evidence type="ECO:0000313" key="4">
    <source>
        <dbReference type="Proteomes" id="UP001232148"/>
    </source>
</evidence>
<keyword evidence="2" id="KW-0472">Membrane</keyword>
<reference evidence="3" key="1">
    <citation type="submission" date="2021-06" db="EMBL/GenBank/DDBJ databases">
        <title>Comparative genomics, transcriptomics and evolutionary studies reveal genomic signatures of adaptation to plant cell wall in hemibiotrophic fungi.</title>
        <authorList>
            <consortium name="DOE Joint Genome Institute"/>
            <person name="Baroncelli R."/>
            <person name="Diaz J.F."/>
            <person name="Benocci T."/>
            <person name="Peng M."/>
            <person name="Battaglia E."/>
            <person name="Haridas S."/>
            <person name="Andreopoulos W."/>
            <person name="Labutti K."/>
            <person name="Pangilinan J."/>
            <person name="Floch G.L."/>
            <person name="Makela M.R."/>
            <person name="Henrissat B."/>
            <person name="Grigoriev I.V."/>
            <person name="Crouch J.A."/>
            <person name="De Vries R.P."/>
            <person name="Sukno S.A."/>
            <person name="Thon M.R."/>
        </authorList>
    </citation>
    <scope>NUCLEOTIDE SEQUENCE</scope>
    <source>
        <strain evidence="3">MAFF235873</strain>
    </source>
</reference>
<keyword evidence="4" id="KW-1185">Reference proteome</keyword>
<dbReference type="Proteomes" id="UP001232148">
    <property type="component" value="Unassembled WGS sequence"/>
</dbReference>
<proteinExistence type="predicted"/>
<dbReference type="EMBL" id="MU842921">
    <property type="protein sequence ID" value="KAK2026110.1"/>
    <property type="molecule type" value="Genomic_DNA"/>
</dbReference>
<organism evidence="3 4">
    <name type="scientific">Colletotrichum zoysiae</name>
    <dbReference type="NCBI Taxonomy" id="1216348"/>
    <lineage>
        <taxon>Eukaryota</taxon>
        <taxon>Fungi</taxon>
        <taxon>Dikarya</taxon>
        <taxon>Ascomycota</taxon>
        <taxon>Pezizomycotina</taxon>
        <taxon>Sordariomycetes</taxon>
        <taxon>Hypocreomycetidae</taxon>
        <taxon>Glomerellales</taxon>
        <taxon>Glomerellaceae</taxon>
        <taxon>Colletotrichum</taxon>
        <taxon>Colletotrichum graminicola species complex</taxon>
    </lineage>
</organism>
<evidence type="ECO:0000256" key="1">
    <source>
        <dbReference type="SAM" id="MobiDB-lite"/>
    </source>
</evidence>
<dbReference type="AlphaFoldDB" id="A0AAD9HC47"/>
<accession>A0AAD9HC47</accession>
<evidence type="ECO:0000256" key="2">
    <source>
        <dbReference type="SAM" id="Phobius"/>
    </source>
</evidence>
<feature type="compositionally biased region" description="Basic and acidic residues" evidence="1">
    <location>
        <begin position="46"/>
        <end position="56"/>
    </location>
</feature>
<feature type="region of interest" description="Disordered" evidence="1">
    <location>
        <begin position="83"/>
        <end position="121"/>
    </location>
</feature>